<evidence type="ECO:0000313" key="2">
    <source>
        <dbReference type="Proteomes" id="UP000765509"/>
    </source>
</evidence>
<organism evidence="1 2">
    <name type="scientific">Austropuccinia psidii MF-1</name>
    <dbReference type="NCBI Taxonomy" id="1389203"/>
    <lineage>
        <taxon>Eukaryota</taxon>
        <taxon>Fungi</taxon>
        <taxon>Dikarya</taxon>
        <taxon>Basidiomycota</taxon>
        <taxon>Pucciniomycotina</taxon>
        <taxon>Pucciniomycetes</taxon>
        <taxon>Pucciniales</taxon>
        <taxon>Sphaerophragmiaceae</taxon>
        <taxon>Austropuccinia</taxon>
    </lineage>
</organism>
<name>A0A9Q3HTI1_9BASI</name>
<dbReference type="Proteomes" id="UP000765509">
    <property type="component" value="Unassembled WGS sequence"/>
</dbReference>
<dbReference type="EMBL" id="AVOT02025486">
    <property type="protein sequence ID" value="MBW0516788.1"/>
    <property type="molecule type" value="Genomic_DNA"/>
</dbReference>
<protein>
    <submittedName>
        <fullName evidence="1">Uncharacterized protein</fullName>
    </submittedName>
</protein>
<comment type="caution">
    <text evidence="1">The sequence shown here is derived from an EMBL/GenBank/DDBJ whole genome shotgun (WGS) entry which is preliminary data.</text>
</comment>
<proteinExistence type="predicted"/>
<dbReference type="AlphaFoldDB" id="A0A9Q3HTI1"/>
<sequence>MDTNYDLSGKDDNLQDLQSMLGSHLAWKLWEALSEQGMIKGLYNITGKNSANNISKTMVLQQKFGSIGTHTILCHLEVQPQSQIGMHAIAAGLEYVERVFSHSVRLKTPTRAALGSTPTSLA</sequence>
<keyword evidence="2" id="KW-1185">Reference proteome</keyword>
<evidence type="ECO:0000313" key="1">
    <source>
        <dbReference type="EMBL" id="MBW0516788.1"/>
    </source>
</evidence>
<reference evidence="1" key="1">
    <citation type="submission" date="2021-03" db="EMBL/GenBank/DDBJ databases">
        <title>Draft genome sequence of rust myrtle Austropuccinia psidii MF-1, a brazilian biotype.</title>
        <authorList>
            <person name="Quecine M.C."/>
            <person name="Pachon D.M.R."/>
            <person name="Bonatelli M.L."/>
            <person name="Correr F.H."/>
            <person name="Franceschini L.M."/>
            <person name="Leite T.F."/>
            <person name="Margarido G.R.A."/>
            <person name="Almeida C.A."/>
            <person name="Ferrarezi J.A."/>
            <person name="Labate C.A."/>
        </authorList>
    </citation>
    <scope>NUCLEOTIDE SEQUENCE</scope>
    <source>
        <strain evidence="1">MF-1</strain>
    </source>
</reference>
<gene>
    <name evidence="1" type="ORF">O181_056503</name>
</gene>
<accession>A0A9Q3HTI1</accession>